<feature type="compositionally biased region" description="Low complexity" evidence="6">
    <location>
        <begin position="12"/>
        <end position="21"/>
    </location>
</feature>
<gene>
    <name evidence="8" type="ORF">OLEA9_A061673</name>
</gene>
<evidence type="ECO:0000313" key="8">
    <source>
        <dbReference type="EMBL" id="CAA2968683.1"/>
    </source>
</evidence>
<dbReference type="PANTHER" id="PTHR47067">
    <property type="entry name" value="TPX2 (TARGETING PROTEIN FOR XKLP2) PROTEIN FAMILY-RELATED"/>
    <property type="match status" value="1"/>
</dbReference>
<dbReference type="InterPro" id="IPR027329">
    <property type="entry name" value="TPX2_C"/>
</dbReference>
<dbReference type="EMBL" id="CACTIH010001918">
    <property type="protein sequence ID" value="CAA2968683.1"/>
    <property type="molecule type" value="Genomic_DNA"/>
</dbReference>
<evidence type="ECO:0000256" key="5">
    <source>
        <dbReference type="ARBA" id="ARBA00023212"/>
    </source>
</evidence>
<comment type="similarity">
    <text evidence="2">Belongs to the TPX2 family.</text>
</comment>
<dbReference type="PANTHER" id="PTHR47067:SF16">
    <property type="entry name" value="TPX2 (TARGETING PROTEIN FOR XKLP2) PROTEIN FAMILY"/>
    <property type="match status" value="1"/>
</dbReference>
<organism evidence="8 9">
    <name type="scientific">Olea europaea subsp. europaea</name>
    <dbReference type="NCBI Taxonomy" id="158383"/>
    <lineage>
        <taxon>Eukaryota</taxon>
        <taxon>Viridiplantae</taxon>
        <taxon>Streptophyta</taxon>
        <taxon>Embryophyta</taxon>
        <taxon>Tracheophyta</taxon>
        <taxon>Spermatophyta</taxon>
        <taxon>Magnoliopsida</taxon>
        <taxon>eudicotyledons</taxon>
        <taxon>Gunneridae</taxon>
        <taxon>Pentapetalae</taxon>
        <taxon>asterids</taxon>
        <taxon>lamiids</taxon>
        <taxon>Lamiales</taxon>
        <taxon>Oleaceae</taxon>
        <taxon>Oleeae</taxon>
        <taxon>Olea</taxon>
    </lineage>
</organism>
<comment type="subcellular location">
    <subcellularLocation>
        <location evidence="1">Cytoplasm</location>
        <location evidence="1">Cytoskeleton</location>
    </subcellularLocation>
</comment>
<dbReference type="OrthoDB" id="621651at2759"/>
<evidence type="ECO:0000256" key="3">
    <source>
        <dbReference type="ARBA" id="ARBA00022490"/>
    </source>
</evidence>
<keyword evidence="9" id="KW-1185">Reference proteome</keyword>
<dbReference type="InterPro" id="IPR044216">
    <property type="entry name" value="WDL7"/>
</dbReference>
<keyword evidence="5" id="KW-0206">Cytoskeleton</keyword>
<comment type="caution">
    <text evidence="8">The sequence shown here is derived from an EMBL/GenBank/DDBJ whole genome shotgun (WGS) entry which is preliminary data.</text>
</comment>
<dbReference type="GO" id="GO:0005874">
    <property type="term" value="C:microtubule"/>
    <property type="evidence" value="ECO:0007669"/>
    <property type="project" value="UniProtKB-KW"/>
</dbReference>
<evidence type="ECO:0000259" key="7">
    <source>
        <dbReference type="Pfam" id="PF06886"/>
    </source>
</evidence>
<dbReference type="Pfam" id="PF06886">
    <property type="entry name" value="TPX2"/>
    <property type="match status" value="1"/>
</dbReference>
<dbReference type="Gramene" id="OE9A061673T3">
    <property type="protein sequence ID" value="OE9A061673C3"/>
    <property type="gene ID" value="OE9A061673"/>
</dbReference>
<feature type="region of interest" description="Disordered" evidence="6">
    <location>
        <begin position="1"/>
        <end position="30"/>
    </location>
</feature>
<feature type="compositionally biased region" description="Polar residues" evidence="6">
    <location>
        <begin position="304"/>
        <end position="324"/>
    </location>
</feature>
<keyword evidence="4" id="KW-0493">Microtubule</keyword>
<reference evidence="8 9" key="1">
    <citation type="submission" date="2019-12" db="EMBL/GenBank/DDBJ databases">
        <authorList>
            <person name="Alioto T."/>
            <person name="Alioto T."/>
            <person name="Gomez Garrido J."/>
        </authorList>
    </citation>
    <scope>NUCLEOTIDE SEQUENCE [LARGE SCALE GENOMIC DNA]</scope>
</reference>
<dbReference type="AlphaFoldDB" id="A0A8S0QSH7"/>
<protein>
    <recommendedName>
        <fullName evidence="7">TPX2 C-terminal domain-containing protein</fullName>
    </recommendedName>
</protein>
<evidence type="ECO:0000256" key="6">
    <source>
        <dbReference type="SAM" id="MobiDB-lite"/>
    </source>
</evidence>
<evidence type="ECO:0000256" key="4">
    <source>
        <dbReference type="ARBA" id="ARBA00022701"/>
    </source>
</evidence>
<evidence type="ECO:0000256" key="1">
    <source>
        <dbReference type="ARBA" id="ARBA00004245"/>
    </source>
</evidence>
<name>A0A8S0QSH7_OLEEU</name>
<accession>A0A8S0QSH7</accession>
<feature type="region of interest" description="Disordered" evidence="6">
    <location>
        <begin position="289"/>
        <end position="324"/>
    </location>
</feature>
<evidence type="ECO:0000313" key="9">
    <source>
        <dbReference type="Proteomes" id="UP000594638"/>
    </source>
</evidence>
<proteinExistence type="inferred from homology"/>
<evidence type="ECO:0000256" key="2">
    <source>
        <dbReference type="ARBA" id="ARBA00005885"/>
    </source>
</evidence>
<sequence>MGESSAWRRRSFSQPSSPTSSAEKQGNPLKRALTSSVSFGRFMSEQLDWEKWSTFTHNRYLEDVQKYSRPGSVAEKKAFFEAHYRRRRNAALVEQQNARTSNFSESNLTNEVIEETKADAVRNRELVSSIVDERKLEDASTGGAEKATELPVLTENLVATTTRDSASSNKKKLSFSSSMLSTNGIASKLVPPAKPETPVQLRKNDRTTLNSNTALNSISKKNLTVTSLHMSVNFASCADETKKVSSLGLEKIVNSRLIWTPAQASKENALQQTSTVASVDGILKHRSVRPQPEKRRTIAKHDNSSSGNRTMTGKVQSSNLSTWGSEPRCSTVSSSFSFKSDERVAKIKEFFQKLEPKPNSKEAGKKQLHAKLQVKAAGDNKDLCHSTSLNATPNANVFHKTESPSNLKKKIPTVVKPRSPKFQVKEAPKVQSIESRPPWRLSTKW</sequence>
<feature type="domain" description="TPX2 C-terminal" evidence="7">
    <location>
        <begin position="336"/>
        <end position="394"/>
    </location>
</feature>
<keyword evidence="3" id="KW-0963">Cytoplasm</keyword>
<feature type="region of interest" description="Disordered" evidence="6">
    <location>
        <begin position="419"/>
        <end position="445"/>
    </location>
</feature>
<dbReference type="Proteomes" id="UP000594638">
    <property type="component" value="Unassembled WGS sequence"/>
</dbReference>
<feature type="compositionally biased region" description="Basic and acidic residues" evidence="6">
    <location>
        <begin position="291"/>
        <end position="303"/>
    </location>
</feature>